<comment type="catalytic activity">
    <reaction evidence="1">
        <text>7,8-dihydroneopterin = 6-hydroxymethyl-7,8-dihydropterin + glycolaldehyde</text>
        <dbReference type="Rhea" id="RHEA:10540"/>
        <dbReference type="ChEBI" id="CHEBI:17001"/>
        <dbReference type="ChEBI" id="CHEBI:17071"/>
        <dbReference type="ChEBI" id="CHEBI:44841"/>
        <dbReference type="EC" id="4.1.2.25"/>
    </reaction>
</comment>
<dbReference type="GO" id="GO:0004150">
    <property type="term" value="F:dihydroneopterin aldolase activity"/>
    <property type="evidence" value="ECO:0007669"/>
    <property type="project" value="UniProtKB-EC"/>
</dbReference>
<protein>
    <recommendedName>
        <fullName evidence="4">dihydroneopterin aldolase</fullName>
        <ecNumber evidence="4">4.1.2.25</ecNumber>
    </recommendedName>
    <alternativeName>
        <fullName evidence="7">7,8-dihydroneopterin aldolase</fullName>
    </alternativeName>
</protein>
<dbReference type="Pfam" id="PF02152">
    <property type="entry name" value="FolB"/>
    <property type="match status" value="1"/>
</dbReference>
<sequence>MTTEIKLVNIAVHARHGVRAEERFLGQRFFVDITCRLPEGHRPVDEDLSTTVDYAALFKVVQSVCSERTFRLIESLGAEICDRVLERFPLVVDVAIEIRKPAAPIEGVLDHAAVAVRKSR</sequence>
<reference evidence="9" key="1">
    <citation type="submission" date="2016-10" db="EMBL/GenBank/DDBJ databases">
        <title>Sequence of Gallionella enrichment culture.</title>
        <authorList>
            <person name="Poehlein A."/>
            <person name="Muehling M."/>
            <person name="Daniel R."/>
        </authorList>
    </citation>
    <scope>NUCLEOTIDE SEQUENCE</scope>
</reference>
<dbReference type="EC" id="4.1.2.25" evidence="4"/>
<dbReference type="GO" id="GO:0005737">
    <property type="term" value="C:cytoplasm"/>
    <property type="evidence" value="ECO:0007669"/>
    <property type="project" value="TreeGrafter"/>
</dbReference>
<evidence type="ECO:0000313" key="9">
    <source>
        <dbReference type="EMBL" id="OIQ90081.1"/>
    </source>
</evidence>
<organism evidence="9">
    <name type="scientific">mine drainage metagenome</name>
    <dbReference type="NCBI Taxonomy" id="410659"/>
    <lineage>
        <taxon>unclassified sequences</taxon>
        <taxon>metagenomes</taxon>
        <taxon>ecological metagenomes</taxon>
    </lineage>
</organism>
<dbReference type="SMART" id="SM00905">
    <property type="entry name" value="FolB"/>
    <property type="match status" value="1"/>
</dbReference>
<comment type="caution">
    <text evidence="9">The sequence shown here is derived from an EMBL/GenBank/DDBJ whole genome shotgun (WGS) entry which is preliminary data.</text>
</comment>
<dbReference type="PANTHER" id="PTHR42844:SF1">
    <property type="entry name" value="DIHYDRONEOPTERIN ALDOLASE 1-RELATED"/>
    <property type="match status" value="1"/>
</dbReference>
<comment type="pathway">
    <text evidence="2">Cofactor biosynthesis; tetrahydrofolate biosynthesis; 2-amino-4-hydroxy-6-hydroxymethyl-7,8-dihydropteridine diphosphate from 7,8-dihydroneopterin triphosphate: step 3/4.</text>
</comment>
<evidence type="ECO:0000256" key="5">
    <source>
        <dbReference type="ARBA" id="ARBA00022909"/>
    </source>
</evidence>
<dbReference type="InterPro" id="IPR043133">
    <property type="entry name" value="GTP-CH-I_C/QueF"/>
</dbReference>
<accession>A0A1J5R2A9</accession>
<dbReference type="InterPro" id="IPR006157">
    <property type="entry name" value="FolB_dom"/>
</dbReference>
<comment type="similarity">
    <text evidence="3">Belongs to the DHNA family.</text>
</comment>
<evidence type="ECO:0000256" key="2">
    <source>
        <dbReference type="ARBA" id="ARBA00005013"/>
    </source>
</evidence>
<dbReference type="NCBIfam" id="TIGR00525">
    <property type="entry name" value="folB"/>
    <property type="match status" value="1"/>
</dbReference>
<evidence type="ECO:0000256" key="7">
    <source>
        <dbReference type="ARBA" id="ARBA00032903"/>
    </source>
</evidence>
<dbReference type="InterPro" id="IPR006156">
    <property type="entry name" value="Dihydroneopterin_aldolase"/>
</dbReference>
<name>A0A1J5R2A9_9ZZZZ</name>
<dbReference type="Gene3D" id="3.30.1130.10">
    <property type="match status" value="1"/>
</dbReference>
<evidence type="ECO:0000256" key="1">
    <source>
        <dbReference type="ARBA" id="ARBA00001353"/>
    </source>
</evidence>
<gene>
    <name evidence="9" type="primary">folB_9</name>
    <name evidence="9" type="ORF">GALL_280370</name>
</gene>
<keyword evidence="6 9" id="KW-0456">Lyase</keyword>
<dbReference type="GO" id="GO:0046656">
    <property type="term" value="P:folic acid biosynthetic process"/>
    <property type="evidence" value="ECO:0007669"/>
    <property type="project" value="UniProtKB-KW"/>
</dbReference>
<dbReference type="EMBL" id="MLJW01000305">
    <property type="protein sequence ID" value="OIQ90081.1"/>
    <property type="molecule type" value="Genomic_DNA"/>
</dbReference>
<dbReference type="AlphaFoldDB" id="A0A1J5R2A9"/>
<evidence type="ECO:0000259" key="8">
    <source>
        <dbReference type="SMART" id="SM00905"/>
    </source>
</evidence>
<dbReference type="SUPFAM" id="SSF55620">
    <property type="entry name" value="Tetrahydrobiopterin biosynthesis enzymes-like"/>
    <property type="match status" value="1"/>
</dbReference>
<evidence type="ECO:0000256" key="3">
    <source>
        <dbReference type="ARBA" id="ARBA00005708"/>
    </source>
</evidence>
<proteinExistence type="inferred from homology"/>
<dbReference type="NCBIfam" id="TIGR00526">
    <property type="entry name" value="folB_dom"/>
    <property type="match status" value="1"/>
</dbReference>
<feature type="domain" description="Dihydroneopterin aldolase/epimerase" evidence="8">
    <location>
        <begin position="5"/>
        <end position="118"/>
    </location>
</feature>
<dbReference type="PANTHER" id="PTHR42844">
    <property type="entry name" value="DIHYDRONEOPTERIN ALDOLASE 1-RELATED"/>
    <property type="match status" value="1"/>
</dbReference>
<evidence type="ECO:0000256" key="6">
    <source>
        <dbReference type="ARBA" id="ARBA00023239"/>
    </source>
</evidence>
<keyword evidence="5" id="KW-0289">Folate biosynthesis</keyword>
<evidence type="ECO:0000256" key="4">
    <source>
        <dbReference type="ARBA" id="ARBA00013043"/>
    </source>
</evidence>